<proteinExistence type="predicted"/>
<evidence type="ECO:0000256" key="1">
    <source>
        <dbReference type="ARBA" id="ARBA00023125"/>
    </source>
</evidence>
<gene>
    <name evidence="3" type="ORF">BN4615_P4655</name>
</gene>
<evidence type="ECO:0000313" key="3">
    <source>
        <dbReference type="EMBL" id="SBO95139.1"/>
    </source>
</evidence>
<dbReference type="EMBL" id="LT559118">
    <property type="protein sequence ID" value="SBO95139.1"/>
    <property type="molecule type" value="Genomic_DNA"/>
</dbReference>
<sequence>MRIAELSRRADVPVPTIKYYLREGLLSPGERTSYNQAQYTEEHVRRLRLVRALLEVGGLSVAATRDVLEKMDAPGMSLIDQAGKAQFAMTVTPKVAKDEAWQSAEEETQALIERLGWKVRPTNPARLTLASALATLHRLGKTDQLKLLEIYARAAREVAEAELGQLIQDSEPEAILETAVVWTALGDVVFSALRRFAHEDVAYGDAQLD</sequence>
<dbReference type="PROSITE" id="PS50937">
    <property type="entry name" value="HTH_MERR_2"/>
    <property type="match status" value="1"/>
</dbReference>
<dbReference type="InterPro" id="IPR009061">
    <property type="entry name" value="DNA-bd_dom_put_sf"/>
</dbReference>
<dbReference type="AlphaFoldDB" id="A0A1M4E8E4"/>
<dbReference type="RefSeq" id="WP_225274539.1">
    <property type="nucleotide sequence ID" value="NZ_CP084058.1"/>
</dbReference>
<dbReference type="Gene3D" id="1.10.1660.10">
    <property type="match status" value="1"/>
</dbReference>
<dbReference type="PANTHER" id="PTHR30204:SF98">
    <property type="entry name" value="HTH-TYPE TRANSCRIPTIONAL REGULATOR ADHR"/>
    <property type="match status" value="1"/>
</dbReference>
<evidence type="ECO:0000259" key="2">
    <source>
        <dbReference type="PROSITE" id="PS50937"/>
    </source>
</evidence>
<dbReference type="InterPro" id="IPR000551">
    <property type="entry name" value="MerR-type_HTH_dom"/>
</dbReference>
<keyword evidence="1" id="KW-0238">DNA-binding</keyword>
<accession>A0A1M4E8E4</accession>
<dbReference type="InterPro" id="IPR047057">
    <property type="entry name" value="MerR_fam"/>
</dbReference>
<protein>
    <submittedName>
        <fullName evidence="3">Regulatory protein, MerR</fullName>
    </submittedName>
</protein>
<dbReference type="PRINTS" id="PR00040">
    <property type="entry name" value="HTHMERR"/>
</dbReference>
<dbReference type="SMART" id="SM00422">
    <property type="entry name" value="HTH_MERR"/>
    <property type="match status" value="1"/>
</dbReference>
<name>A0A1M4E8E4_9ACTN</name>
<reference evidence="3" key="1">
    <citation type="submission" date="2016-04" db="EMBL/GenBank/DDBJ databases">
        <authorList>
            <person name="Evans L.H."/>
            <person name="Alamgir A."/>
            <person name="Owens N."/>
            <person name="Weber N.D."/>
            <person name="Virtaneva K."/>
            <person name="Barbian K."/>
            <person name="Babar A."/>
            <person name="Rosenke K."/>
        </authorList>
    </citation>
    <scope>NUCLEOTIDE SEQUENCE</scope>
    <source>
        <strain evidence="3">Nono1</strain>
    </source>
</reference>
<dbReference type="GO" id="GO:0003677">
    <property type="term" value="F:DNA binding"/>
    <property type="evidence" value="ECO:0007669"/>
    <property type="project" value="UniProtKB-KW"/>
</dbReference>
<organism evidence="3">
    <name type="scientific">Nonomuraea gerenzanensis</name>
    <dbReference type="NCBI Taxonomy" id="93944"/>
    <lineage>
        <taxon>Bacteria</taxon>
        <taxon>Bacillati</taxon>
        <taxon>Actinomycetota</taxon>
        <taxon>Actinomycetes</taxon>
        <taxon>Streptosporangiales</taxon>
        <taxon>Streptosporangiaceae</taxon>
        <taxon>Nonomuraea</taxon>
    </lineage>
</organism>
<dbReference type="GO" id="GO:0003700">
    <property type="term" value="F:DNA-binding transcription factor activity"/>
    <property type="evidence" value="ECO:0007669"/>
    <property type="project" value="InterPro"/>
</dbReference>
<dbReference type="SUPFAM" id="SSF46955">
    <property type="entry name" value="Putative DNA-binding domain"/>
    <property type="match status" value="1"/>
</dbReference>
<dbReference type="PANTHER" id="PTHR30204">
    <property type="entry name" value="REDOX-CYCLING DRUG-SENSING TRANSCRIPTIONAL ACTIVATOR SOXR"/>
    <property type="match status" value="1"/>
</dbReference>
<dbReference type="Pfam" id="PF13411">
    <property type="entry name" value="MerR_1"/>
    <property type="match status" value="1"/>
</dbReference>
<feature type="domain" description="HTH merR-type" evidence="2">
    <location>
        <begin position="1"/>
        <end position="70"/>
    </location>
</feature>